<dbReference type="EMBL" id="CP002452">
    <property type="protein sequence ID" value="ADV46115.1"/>
    <property type="molecule type" value="Genomic_DNA"/>
</dbReference>
<dbReference type="HOGENOM" id="CLU_1371593_0_0_7"/>
<dbReference type="InterPro" id="IPR036116">
    <property type="entry name" value="FN3_sf"/>
</dbReference>
<protein>
    <submittedName>
        <fullName evidence="3">Fibronectin type III domain protein</fullName>
    </submittedName>
</protein>
<evidence type="ECO:0000313" key="3">
    <source>
        <dbReference type="EMBL" id="ADV46115.1"/>
    </source>
</evidence>
<dbReference type="InterPro" id="IPR013783">
    <property type="entry name" value="Ig-like_fold"/>
</dbReference>
<dbReference type="PROSITE" id="PS51257">
    <property type="entry name" value="PROKAR_LIPOPROTEIN"/>
    <property type="match status" value="1"/>
</dbReference>
<dbReference type="eggNOG" id="COG4733">
    <property type="taxonomic scope" value="Bacteria"/>
</dbReference>
<dbReference type="InterPro" id="IPR003961">
    <property type="entry name" value="FN3_dom"/>
</dbReference>
<evidence type="ECO:0000256" key="1">
    <source>
        <dbReference type="SAM" id="SignalP"/>
    </source>
</evidence>
<evidence type="ECO:0000259" key="2">
    <source>
        <dbReference type="PROSITE" id="PS50853"/>
    </source>
</evidence>
<proteinExistence type="predicted"/>
<dbReference type="RefSeq" id="WP_013553809.1">
    <property type="nucleotide sequence ID" value="NC_014935.1"/>
</dbReference>
<organism evidence="3 4">
    <name type="scientific">Nitratifractor salsuginis (strain DSM 16511 / JCM 12458 / E9I37-1)</name>
    <dbReference type="NCBI Taxonomy" id="749222"/>
    <lineage>
        <taxon>Bacteria</taxon>
        <taxon>Pseudomonadati</taxon>
        <taxon>Campylobacterota</taxon>
        <taxon>Epsilonproteobacteria</taxon>
        <taxon>Campylobacterales</taxon>
        <taxon>Sulfurovaceae</taxon>
        <taxon>Nitratifractor</taxon>
    </lineage>
</organism>
<feature type="chain" id="PRO_5003215424" evidence="1">
    <location>
        <begin position="27"/>
        <end position="231"/>
    </location>
</feature>
<feature type="signal peptide" evidence="1">
    <location>
        <begin position="1"/>
        <end position="26"/>
    </location>
</feature>
<gene>
    <name evidence="3" type="ordered locus">Nitsa_0855</name>
</gene>
<dbReference type="STRING" id="749222.Nitsa_0855"/>
<dbReference type="PROSITE" id="PS50853">
    <property type="entry name" value="FN3"/>
    <property type="match status" value="1"/>
</dbReference>
<evidence type="ECO:0000313" key="4">
    <source>
        <dbReference type="Proteomes" id="UP000008633"/>
    </source>
</evidence>
<reference evidence="3 4" key="1">
    <citation type="journal article" date="2011" name="Stand. Genomic Sci.">
        <title>Complete genome sequence of Nitratifractor salsuginis type strain (E9I37-1).</title>
        <authorList>
            <person name="Anderson I."/>
            <person name="Sikorski J."/>
            <person name="Zeytun A."/>
            <person name="Nolan M."/>
            <person name="Lapidus A."/>
            <person name="Lucas S."/>
            <person name="Hammon N."/>
            <person name="Deshpande S."/>
            <person name="Cheng J.F."/>
            <person name="Tapia R."/>
            <person name="Han C."/>
            <person name="Goodwin L."/>
            <person name="Pitluck S."/>
            <person name="Liolios K."/>
            <person name="Pagani I."/>
            <person name="Ivanova N."/>
            <person name="Huntemann M."/>
            <person name="Mavromatis K."/>
            <person name="Ovchinikova G."/>
            <person name="Pati A."/>
            <person name="Chen A."/>
            <person name="Palaniappan K."/>
            <person name="Land M."/>
            <person name="Hauser L."/>
            <person name="Brambilla E.M."/>
            <person name="Ngatchou-Djao O.D."/>
            <person name="Rohde M."/>
            <person name="Tindall B.J."/>
            <person name="Goker M."/>
            <person name="Detter J.C."/>
            <person name="Woyke T."/>
            <person name="Bristow J."/>
            <person name="Eisen J.A."/>
            <person name="Markowitz V."/>
            <person name="Hugenholtz P."/>
            <person name="Klenk H.P."/>
            <person name="Kyrpides N.C."/>
        </authorList>
    </citation>
    <scope>NUCLEOTIDE SEQUENCE [LARGE SCALE GENOMIC DNA]</scope>
    <source>
        <strain evidence="4">DSM 16511 / JCM 12458 / E9I37-1</strain>
    </source>
</reference>
<sequence length="231" mass="25523">MKRLYRIVCLSCLLAASLALSGCADALGSVTSLTAVKTDLSMPTIKGVKTVVDRTSVGFEWQPITDKRVEGIDVYRALATGGAQEKYEKIATISNRYATHFVDTSIRPSTTYDYTFKTFGVLFGSAPGQIVRVKTAPPMPAVNLVKAYQPDPGVVKLLWTPHPDPRIVDYVVQRRLESGPWKYLDTVKGRLSPEYVDMSPAKGHRYGYRVIARSADKIQSLPSRSLDVTIH</sequence>
<dbReference type="OrthoDB" id="9810925at2"/>
<dbReference type="AlphaFoldDB" id="E6X2P9"/>
<reference evidence="4" key="2">
    <citation type="submission" date="2011-01" db="EMBL/GenBank/DDBJ databases">
        <title>The complete genome of Nitratifractor salsuginis DSM 16511.</title>
        <authorList>
            <consortium name="US DOE Joint Genome Institute (JGI-PGF)"/>
            <person name="Lucas S."/>
            <person name="Copeland A."/>
            <person name="Lapidus A."/>
            <person name="Bruce D."/>
            <person name="Goodwin L."/>
            <person name="Pitluck S."/>
            <person name="Kyrpides N."/>
            <person name="Mavromatis K."/>
            <person name="Ivanova N."/>
            <person name="Mikhailova N."/>
            <person name="Zeytun A."/>
            <person name="Detter J.C."/>
            <person name="Tapia R."/>
            <person name="Han C."/>
            <person name="Land M."/>
            <person name="Hauser L."/>
            <person name="Markowitz V."/>
            <person name="Cheng J.-F."/>
            <person name="Hugenholtz P."/>
            <person name="Woyke T."/>
            <person name="Wu D."/>
            <person name="Tindall B."/>
            <person name="Schuetze A."/>
            <person name="Brambilla E."/>
            <person name="Klenk H.-P."/>
            <person name="Eisen J.A."/>
        </authorList>
    </citation>
    <scope>NUCLEOTIDE SEQUENCE [LARGE SCALE GENOMIC DNA]</scope>
    <source>
        <strain evidence="4">DSM 16511 / JCM 12458 / E9I37-1</strain>
    </source>
</reference>
<dbReference type="Proteomes" id="UP000008633">
    <property type="component" value="Chromosome"/>
</dbReference>
<dbReference type="KEGG" id="nsa:Nitsa_0855"/>
<feature type="domain" description="Fibronectin type-III" evidence="2">
    <location>
        <begin position="137"/>
        <end position="231"/>
    </location>
</feature>
<accession>E6X2P9</accession>
<dbReference type="SUPFAM" id="SSF49265">
    <property type="entry name" value="Fibronectin type III"/>
    <property type="match status" value="1"/>
</dbReference>
<name>E6X2P9_NITSE</name>
<dbReference type="Gene3D" id="2.60.40.10">
    <property type="entry name" value="Immunoglobulins"/>
    <property type="match status" value="2"/>
</dbReference>
<keyword evidence="1" id="KW-0732">Signal</keyword>
<keyword evidence="4" id="KW-1185">Reference proteome</keyword>